<proteinExistence type="inferred from homology"/>
<keyword evidence="4" id="KW-0806">Transcription termination</keyword>
<dbReference type="OrthoDB" id="1681764at2"/>
<dbReference type="GO" id="GO:0031564">
    <property type="term" value="P:transcription antitermination"/>
    <property type="evidence" value="ECO:0007669"/>
    <property type="project" value="UniProtKB-KW"/>
</dbReference>
<dbReference type="CDD" id="cd08000">
    <property type="entry name" value="NGN"/>
    <property type="match status" value="1"/>
</dbReference>
<comment type="similarity">
    <text evidence="4">Belongs to the NusG family.</text>
</comment>
<dbReference type="InterPro" id="IPR014722">
    <property type="entry name" value="Rib_uL2_dom2"/>
</dbReference>
<accession>A0A7X3FFJ9</accession>
<dbReference type="InterPro" id="IPR036735">
    <property type="entry name" value="NGN_dom_sf"/>
</dbReference>
<evidence type="ECO:0000256" key="2">
    <source>
        <dbReference type="ARBA" id="ARBA00023015"/>
    </source>
</evidence>
<evidence type="ECO:0000256" key="3">
    <source>
        <dbReference type="ARBA" id="ARBA00023163"/>
    </source>
</evidence>
<dbReference type="GO" id="GO:0006354">
    <property type="term" value="P:DNA-templated transcription elongation"/>
    <property type="evidence" value="ECO:0007669"/>
    <property type="project" value="InterPro"/>
</dbReference>
<dbReference type="PANTHER" id="PTHR30265">
    <property type="entry name" value="RHO-INTERACTING TRANSCRIPTION TERMINATION FACTOR NUSG"/>
    <property type="match status" value="1"/>
</dbReference>
<dbReference type="AlphaFoldDB" id="A0A7X3FFJ9"/>
<reference evidence="6 7" key="1">
    <citation type="journal article" date="2019" name="Microorganisms">
        <title>Paenibacillus lutrae sp. nov., A Chitinolytic Species Isolated from A River Otter in Castril Natural Park, Granada, Spain.</title>
        <authorList>
            <person name="Rodriguez M."/>
            <person name="Reina J.C."/>
            <person name="Bejar V."/>
            <person name="Llamas I."/>
        </authorList>
    </citation>
    <scope>NUCLEOTIDE SEQUENCE [LARGE SCALE GENOMIC DNA]</scope>
    <source>
        <strain evidence="6 7">N10</strain>
    </source>
</reference>
<dbReference type="SUPFAM" id="SSF50104">
    <property type="entry name" value="Translation proteins SH3-like domain"/>
    <property type="match status" value="1"/>
</dbReference>
<dbReference type="GO" id="GO:0032784">
    <property type="term" value="P:regulation of DNA-templated transcription elongation"/>
    <property type="evidence" value="ECO:0007669"/>
    <property type="project" value="InterPro"/>
</dbReference>
<evidence type="ECO:0000313" key="7">
    <source>
        <dbReference type="Proteomes" id="UP000490800"/>
    </source>
</evidence>
<evidence type="ECO:0000313" key="6">
    <source>
        <dbReference type="EMBL" id="MVO98608.1"/>
    </source>
</evidence>
<keyword evidence="3 4" id="KW-0804">Transcription</keyword>
<dbReference type="SUPFAM" id="SSF82679">
    <property type="entry name" value="N-utilization substance G protein NusG, N-terminal domain"/>
    <property type="match status" value="1"/>
</dbReference>
<dbReference type="Proteomes" id="UP000490800">
    <property type="component" value="Unassembled WGS sequence"/>
</dbReference>
<evidence type="ECO:0000256" key="1">
    <source>
        <dbReference type="ARBA" id="ARBA00022814"/>
    </source>
</evidence>
<protein>
    <recommendedName>
        <fullName evidence="4">Transcription termination/antitermination protein NusG</fullName>
    </recommendedName>
</protein>
<keyword evidence="2 4" id="KW-0805">Transcription regulation</keyword>
<dbReference type="EMBL" id="RHLK01000002">
    <property type="protein sequence ID" value="MVO98608.1"/>
    <property type="molecule type" value="Genomic_DNA"/>
</dbReference>
<keyword evidence="7" id="KW-1185">Reference proteome</keyword>
<comment type="function">
    <text evidence="4">Participates in transcription elongation, termination and antitermination.</text>
</comment>
<dbReference type="RefSeq" id="WP_157332966.1">
    <property type="nucleotide sequence ID" value="NZ_RHLK01000002.1"/>
</dbReference>
<evidence type="ECO:0000256" key="4">
    <source>
        <dbReference type="RuleBase" id="RU000538"/>
    </source>
</evidence>
<dbReference type="Gene3D" id="3.30.70.940">
    <property type="entry name" value="NusG, N-terminal domain"/>
    <property type="match status" value="1"/>
</dbReference>
<name>A0A7X3FFJ9_9BACL</name>
<dbReference type="GO" id="GO:0006353">
    <property type="term" value="P:DNA-templated transcription termination"/>
    <property type="evidence" value="ECO:0007669"/>
    <property type="project" value="UniProtKB-KW"/>
</dbReference>
<feature type="domain" description="NusG-like N-terminal" evidence="5">
    <location>
        <begin position="1"/>
        <end position="119"/>
    </location>
</feature>
<dbReference type="CDD" id="cd06091">
    <property type="entry name" value="KOW_NusG"/>
    <property type="match status" value="1"/>
</dbReference>
<dbReference type="NCBIfam" id="NF033641">
    <property type="entry name" value="antiterm_LoaP"/>
    <property type="match status" value="1"/>
</dbReference>
<sequence length="190" mass="22021">MRKWYAIFVQGAKEEDVMRRILERFDRSSVYCCVPKRKVPEKKDGVVNAVIKPMFPGYVFLQIHMDFKTYYEIQAIPEVIKVLNYENKKDKQVSQGQGYEEMYFKSIPDEEMEHLIKLMDDKAIVDYSTVLMNNNVITIVSGPLKGMEGSIKKIDKHKKRAKLLLNFLGCEKLIDLGIELLAPTPTSPIR</sequence>
<dbReference type="Gene3D" id="2.30.30.30">
    <property type="match status" value="1"/>
</dbReference>
<dbReference type="PRINTS" id="PR00338">
    <property type="entry name" value="NUSGTNSCPFCT"/>
</dbReference>
<comment type="caution">
    <text evidence="6">The sequence shown here is derived from an EMBL/GenBank/DDBJ whole genome shotgun (WGS) entry which is preliminary data.</text>
</comment>
<evidence type="ECO:0000259" key="5">
    <source>
        <dbReference type="SMART" id="SM00738"/>
    </source>
</evidence>
<dbReference type="InterPro" id="IPR006645">
    <property type="entry name" value="NGN-like_dom"/>
</dbReference>
<dbReference type="Pfam" id="PF02357">
    <property type="entry name" value="NusG"/>
    <property type="match status" value="1"/>
</dbReference>
<gene>
    <name evidence="6" type="primary">loaP</name>
    <name evidence="6" type="ORF">EDM21_03505</name>
</gene>
<keyword evidence="1 4" id="KW-0889">Transcription antitermination</keyword>
<dbReference type="InterPro" id="IPR043425">
    <property type="entry name" value="NusG-like"/>
</dbReference>
<organism evidence="6 7">
    <name type="scientific">Paenibacillus lutrae</name>
    <dbReference type="NCBI Taxonomy" id="2078573"/>
    <lineage>
        <taxon>Bacteria</taxon>
        <taxon>Bacillati</taxon>
        <taxon>Bacillota</taxon>
        <taxon>Bacilli</taxon>
        <taxon>Bacillales</taxon>
        <taxon>Paenibacillaceae</taxon>
        <taxon>Paenibacillus</taxon>
    </lineage>
</organism>
<dbReference type="InterPro" id="IPR008991">
    <property type="entry name" value="Translation_prot_SH3-like_sf"/>
</dbReference>
<dbReference type="InterPro" id="IPR047663">
    <property type="entry name" value="Transcription_antiterm_LoaP"/>
</dbReference>
<dbReference type="SMART" id="SM00738">
    <property type="entry name" value="NGN"/>
    <property type="match status" value="1"/>
</dbReference>
<dbReference type="PANTHER" id="PTHR30265:SF4">
    <property type="entry name" value="KOW MOTIF FAMILY PROTEIN, EXPRESSED"/>
    <property type="match status" value="1"/>
</dbReference>
<dbReference type="InterPro" id="IPR001062">
    <property type="entry name" value="Transcrpt_antiterm_NusG"/>
</dbReference>